<evidence type="ECO:0000259" key="6">
    <source>
        <dbReference type="PROSITE" id="PS50850"/>
    </source>
</evidence>
<feature type="domain" description="Major facilitator superfamily (MFS) profile" evidence="6">
    <location>
        <begin position="1"/>
        <end position="369"/>
    </location>
</feature>
<feature type="transmembrane region" description="Helical" evidence="5">
    <location>
        <begin position="148"/>
        <end position="166"/>
    </location>
</feature>
<feature type="transmembrane region" description="Helical" evidence="5">
    <location>
        <begin position="119"/>
        <end position="142"/>
    </location>
</feature>
<evidence type="ECO:0000256" key="1">
    <source>
        <dbReference type="ARBA" id="ARBA00004141"/>
    </source>
</evidence>
<dbReference type="PANTHER" id="PTHR23514">
    <property type="entry name" value="BYPASS OF STOP CODON PROTEIN 6"/>
    <property type="match status" value="1"/>
</dbReference>
<keyword evidence="2 5" id="KW-0812">Transmembrane</keyword>
<dbReference type="InterPro" id="IPR036259">
    <property type="entry name" value="MFS_trans_sf"/>
</dbReference>
<sequence>MAVWASLVPFVKTHLGLDEGSFGLLLLALGLGGLIAMPAAGAWVARAGARRVLACSVPVCGTLLAALALTLCLPLEAASLTGALVTGVGLLLFGMAFGGIDVGMNVHSVVVDARSPKRLLSGFHALYSVGGVAGALAMTALLNLSFSPVAAAVLLTALFVLLWFRIGRWVIEDAGREEKSGEKTPLFVMPRGGVLFLGAVCFILFLAEGAVLDWSGLFLTETRGMSLENAGLGFAFFSVAMTVMRFLGDRLIARIGPRATVRAGALLAAAAILLAVGVESGAAALFAFFLLGVGSSNIVPIAFAATGEQKEMPMALALASATTLGYAGLLTGPALIGFVAHRTSLSTAFVCEAVLLLAVALAAGRFRAK</sequence>
<dbReference type="Pfam" id="PF07690">
    <property type="entry name" value="MFS_1"/>
    <property type="match status" value="1"/>
</dbReference>
<dbReference type="PROSITE" id="PS50850">
    <property type="entry name" value="MFS"/>
    <property type="match status" value="1"/>
</dbReference>
<feature type="transmembrane region" description="Helical" evidence="5">
    <location>
        <begin position="315"/>
        <end position="339"/>
    </location>
</feature>
<dbReference type="InterPro" id="IPR020846">
    <property type="entry name" value="MFS_dom"/>
</dbReference>
<organism evidence="7 8">
    <name type="scientific">Sutterella megalosphaeroides</name>
    <dbReference type="NCBI Taxonomy" id="2494234"/>
    <lineage>
        <taxon>Bacteria</taxon>
        <taxon>Pseudomonadati</taxon>
        <taxon>Pseudomonadota</taxon>
        <taxon>Betaproteobacteria</taxon>
        <taxon>Burkholderiales</taxon>
        <taxon>Sutterellaceae</taxon>
        <taxon>Sutterella</taxon>
    </lineage>
</organism>
<keyword evidence="3 5" id="KW-1133">Transmembrane helix</keyword>
<dbReference type="GO" id="GO:0022857">
    <property type="term" value="F:transmembrane transporter activity"/>
    <property type="evidence" value="ECO:0007669"/>
    <property type="project" value="InterPro"/>
</dbReference>
<feature type="transmembrane region" description="Helical" evidence="5">
    <location>
        <begin position="52"/>
        <end position="71"/>
    </location>
</feature>
<proteinExistence type="predicted"/>
<dbReference type="GO" id="GO:0016020">
    <property type="term" value="C:membrane"/>
    <property type="evidence" value="ECO:0007669"/>
    <property type="project" value="UniProtKB-SubCell"/>
</dbReference>
<feature type="transmembrane region" description="Helical" evidence="5">
    <location>
        <begin position="345"/>
        <end position="364"/>
    </location>
</feature>
<dbReference type="CDD" id="cd17393">
    <property type="entry name" value="MFS_MosC_like"/>
    <property type="match status" value="1"/>
</dbReference>
<evidence type="ECO:0000256" key="5">
    <source>
        <dbReference type="SAM" id="Phobius"/>
    </source>
</evidence>
<protein>
    <submittedName>
        <fullName evidence="7">MFS transporter</fullName>
    </submittedName>
</protein>
<feature type="transmembrane region" description="Helical" evidence="5">
    <location>
        <begin position="20"/>
        <end position="45"/>
    </location>
</feature>
<dbReference type="InterPro" id="IPR011701">
    <property type="entry name" value="MFS"/>
</dbReference>
<feature type="transmembrane region" description="Helical" evidence="5">
    <location>
        <begin position="227"/>
        <end position="247"/>
    </location>
</feature>
<dbReference type="KEGG" id="sutt:SUTMEG_19490"/>
<dbReference type="EMBL" id="AP018786">
    <property type="protein sequence ID" value="BBF24058.1"/>
    <property type="molecule type" value="Genomic_DNA"/>
</dbReference>
<dbReference type="SUPFAM" id="SSF103473">
    <property type="entry name" value="MFS general substrate transporter"/>
    <property type="match status" value="1"/>
</dbReference>
<evidence type="ECO:0000256" key="2">
    <source>
        <dbReference type="ARBA" id="ARBA00022692"/>
    </source>
</evidence>
<comment type="subcellular location">
    <subcellularLocation>
        <location evidence="1">Membrane</location>
        <topology evidence="1">Multi-pass membrane protein</topology>
    </subcellularLocation>
</comment>
<accession>A0A2Z6IG14</accession>
<keyword evidence="4 5" id="KW-0472">Membrane</keyword>
<evidence type="ECO:0000313" key="8">
    <source>
        <dbReference type="Proteomes" id="UP000271003"/>
    </source>
</evidence>
<dbReference type="AlphaFoldDB" id="A0A2Z6IG14"/>
<dbReference type="InterPro" id="IPR051788">
    <property type="entry name" value="MFS_Transporter"/>
</dbReference>
<evidence type="ECO:0000313" key="7">
    <source>
        <dbReference type="EMBL" id="BBF24058.1"/>
    </source>
</evidence>
<name>A0A2Z6IG14_9BURK</name>
<gene>
    <name evidence="7" type="ORF">SUTMEG_19490</name>
</gene>
<reference evidence="7 8" key="1">
    <citation type="journal article" date="2018" name="Int. J. Syst. Evol. Microbiol.">
        <title>Mesosutterella multiformis gen. nov., sp. nov., a member of the family Sutterellaceae and Sutterella megalosphaeroides sp. nov., isolated from human faeces.</title>
        <authorList>
            <person name="Sakamoto M."/>
            <person name="Ikeyama N."/>
            <person name="Kunihiro T."/>
            <person name="Iino T."/>
            <person name="Yuki M."/>
            <person name="Ohkuma M."/>
        </authorList>
    </citation>
    <scope>NUCLEOTIDE SEQUENCE [LARGE SCALE GENOMIC DNA]</scope>
    <source>
        <strain evidence="7 8">6FBBBH3</strain>
    </source>
</reference>
<feature type="transmembrane region" description="Helical" evidence="5">
    <location>
        <begin position="259"/>
        <end position="278"/>
    </location>
</feature>
<feature type="transmembrane region" description="Helical" evidence="5">
    <location>
        <begin position="186"/>
        <end position="207"/>
    </location>
</feature>
<feature type="transmembrane region" description="Helical" evidence="5">
    <location>
        <begin position="77"/>
        <end position="98"/>
    </location>
</feature>
<keyword evidence="8" id="KW-1185">Reference proteome</keyword>
<dbReference type="Proteomes" id="UP000271003">
    <property type="component" value="Chromosome"/>
</dbReference>
<dbReference type="Gene3D" id="1.20.1250.20">
    <property type="entry name" value="MFS general substrate transporter like domains"/>
    <property type="match status" value="2"/>
</dbReference>
<dbReference type="PANTHER" id="PTHR23514:SF13">
    <property type="entry name" value="INNER MEMBRANE PROTEIN YBJJ"/>
    <property type="match status" value="1"/>
</dbReference>
<evidence type="ECO:0000256" key="4">
    <source>
        <dbReference type="ARBA" id="ARBA00023136"/>
    </source>
</evidence>
<feature type="transmembrane region" description="Helical" evidence="5">
    <location>
        <begin position="284"/>
        <end position="303"/>
    </location>
</feature>
<evidence type="ECO:0000256" key="3">
    <source>
        <dbReference type="ARBA" id="ARBA00022989"/>
    </source>
</evidence>